<dbReference type="Proteomes" id="UP000267096">
    <property type="component" value="Unassembled WGS sequence"/>
</dbReference>
<dbReference type="InterPro" id="IPR012292">
    <property type="entry name" value="Globin/Proto"/>
</dbReference>
<dbReference type="OrthoDB" id="5815000at2759"/>
<organism evidence="3">
    <name type="scientific">Anisakis simplex</name>
    <name type="common">Herring worm</name>
    <dbReference type="NCBI Taxonomy" id="6269"/>
    <lineage>
        <taxon>Eukaryota</taxon>
        <taxon>Metazoa</taxon>
        <taxon>Ecdysozoa</taxon>
        <taxon>Nematoda</taxon>
        <taxon>Chromadorea</taxon>
        <taxon>Rhabditida</taxon>
        <taxon>Spirurina</taxon>
        <taxon>Ascaridomorpha</taxon>
        <taxon>Ascaridoidea</taxon>
        <taxon>Anisakidae</taxon>
        <taxon>Anisakis</taxon>
        <taxon>Anisakis simplex complex</taxon>
    </lineage>
</organism>
<dbReference type="GO" id="GO:0019825">
    <property type="term" value="F:oxygen binding"/>
    <property type="evidence" value="ECO:0007669"/>
    <property type="project" value="InterPro"/>
</dbReference>
<keyword evidence="2" id="KW-1185">Reference proteome</keyword>
<protein>
    <submittedName>
        <fullName evidence="3">Transposase</fullName>
    </submittedName>
</protein>
<dbReference type="EMBL" id="UYRR01031137">
    <property type="protein sequence ID" value="VDK46523.1"/>
    <property type="molecule type" value="Genomic_DNA"/>
</dbReference>
<evidence type="ECO:0000313" key="2">
    <source>
        <dbReference type="Proteomes" id="UP000267096"/>
    </source>
</evidence>
<evidence type="ECO:0000313" key="3">
    <source>
        <dbReference type="WBParaSite" id="ASIM_0001262601-mRNA-1"/>
    </source>
</evidence>
<gene>
    <name evidence="1" type="ORF">ASIM_LOCUS12092</name>
</gene>
<sequence>MDSRSAIADTMMMAMSTAISAVPRRNSRRLSDFSDIAHLTVSFTGIHLNEKQKHWVVNGFRKWREKSKVTAGEWVHQYIRHKYSTTRFEFEKNHEMVKQYERTITDIIEMAVESVDSLDDSLGPLLVSYAGENGILEEREGFGRLYWTRVSEGLCQLARQFPIRTHKWDTISSWRIIILFIVKKIEYGFQLETKSLASERSFDNPCYSKT</sequence>
<accession>A0A0M3JWH0</accession>
<dbReference type="GO" id="GO:0020037">
    <property type="term" value="F:heme binding"/>
    <property type="evidence" value="ECO:0007669"/>
    <property type="project" value="InterPro"/>
</dbReference>
<dbReference type="Gene3D" id="1.10.490.10">
    <property type="entry name" value="Globins"/>
    <property type="match status" value="1"/>
</dbReference>
<name>A0A0M3JWH0_ANISI</name>
<evidence type="ECO:0000313" key="1">
    <source>
        <dbReference type="EMBL" id="VDK46523.1"/>
    </source>
</evidence>
<reference evidence="3" key="1">
    <citation type="submission" date="2017-02" db="UniProtKB">
        <authorList>
            <consortium name="WormBaseParasite"/>
        </authorList>
    </citation>
    <scope>IDENTIFICATION</scope>
</reference>
<dbReference type="WBParaSite" id="ASIM_0001262601-mRNA-1">
    <property type="protein sequence ID" value="ASIM_0001262601-mRNA-1"/>
    <property type="gene ID" value="ASIM_0001262601"/>
</dbReference>
<proteinExistence type="predicted"/>
<dbReference type="AlphaFoldDB" id="A0A0M3JWH0"/>
<reference evidence="1 2" key="2">
    <citation type="submission" date="2018-11" db="EMBL/GenBank/DDBJ databases">
        <authorList>
            <consortium name="Pathogen Informatics"/>
        </authorList>
    </citation>
    <scope>NUCLEOTIDE SEQUENCE [LARGE SCALE GENOMIC DNA]</scope>
</reference>